<proteinExistence type="predicted"/>
<reference evidence="2 3" key="1">
    <citation type="submission" date="2017-10" db="EMBL/GenBank/DDBJ databases">
        <title>Comparative genomics in systemic dimorphic fungi from Ajellomycetaceae.</title>
        <authorList>
            <person name="Munoz J.F."/>
            <person name="Mcewen J.G."/>
            <person name="Clay O.K."/>
            <person name="Cuomo C.A."/>
        </authorList>
    </citation>
    <scope>NUCLEOTIDE SEQUENCE [LARGE SCALE GENOMIC DNA]</scope>
    <source>
        <strain evidence="2 3">UAMH5409</strain>
    </source>
</reference>
<feature type="region of interest" description="Disordered" evidence="1">
    <location>
        <begin position="1"/>
        <end position="23"/>
    </location>
</feature>
<sequence>MQNRISTPETIESSQESTPSSSVGLTFATAEMLTFPDINLDTTPSPQAEAVTKSRGGTVEYPETVVYNKARIVPLGVIIYTRNGRQRKTQGAGIILRLGRAQQAQRHILRSSHHAPLSKLFSEIQMPDER</sequence>
<evidence type="ECO:0000313" key="3">
    <source>
        <dbReference type="Proteomes" id="UP000223968"/>
    </source>
</evidence>
<keyword evidence="3" id="KW-1185">Reference proteome</keyword>
<evidence type="ECO:0000313" key="2">
    <source>
        <dbReference type="EMBL" id="PGH17540.1"/>
    </source>
</evidence>
<dbReference type="EMBL" id="PDNB01000010">
    <property type="protein sequence ID" value="PGH17540.1"/>
    <property type="molecule type" value="Genomic_DNA"/>
</dbReference>
<organism evidence="2 3">
    <name type="scientific">Helicocarpus griseus UAMH5409</name>
    <dbReference type="NCBI Taxonomy" id="1447875"/>
    <lineage>
        <taxon>Eukaryota</taxon>
        <taxon>Fungi</taxon>
        <taxon>Dikarya</taxon>
        <taxon>Ascomycota</taxon>
        <taxon>Pezizomycotina</taxon>
        <taxon>Eurotiomycetes</taxon>
        <taxon>Eurotiomycetidae</taxon>
        <taxon>Onygenales</taxon>
        <taxon>Ajellomycetaceae</taxon>
        <taxon>Helicocarpus</taxon>
    </lineage>
</organism>
<comment type="caution">
    <text evidence="2">The sequence shown here is derived from an EMBL/GenBank/DDBJ whole genome shotgun (WGS) entry which is preliminary data.</text>
</comment>
<feature type="compositionally biased region" description="Low complexity" evidence="1">
    <location>
        <begin position="1"/>
        <end position="22"/>
    </location>
</feature>
<evidence type="ECO:0000256" key="1">
    <source>
        <dbReference type="SAM" id="MobiDB-lite"/>
    </source>
</evidence>
<protein>
    <submittedName>
        <fullName evidence="2">Uncharacterized protein</fullName>
    </submittedName>
</protein>
<accession>A0A2B7Y8L2</accession>
<dbReference type="OrthoDB" id="9514740at2759"/>
<feature type="region of interest" description="Disordered" evidence="1">
    <location>
        <begin position="37"/>
        <end position="57"/>
    </location>
</feature>
<name>A0A2B7Y8L2_9EURO</name>
<dbReference type="Proteomes" id="UP000223968">
    <property type="component" value="Unassembled WGS sequence"/>
</dbReference>
<dbReference type="AlphaFoldDB" id="A0A2B7Y8L2"/>
<dbReference type="STRING" id="1447875.A0A2B7Y8L2"/>
<gene>
    <name evidence="2" type="ORF">AJ79_01140</name>
</gene>